<dbReference type="Proteomes" id="UP000076871">
    <property type="component" value="Unassembled WGS sequence"/>
</dbReference>
<evidence type="ECO:0000256" key="1">
    <source>
        <dbReference type="ARBA" id="ARBA00001933"/>
    </source>
</evidence>
<accession>A0A165DTI8</accession>
<dbReference type="FunCoup" id="A0A165DTI8">
    <property type="interactions" value="139"/>
</dbReference>
<organism evidence="6 7">
    <name type="scientific">Laetiporus sulphureus 93-53</name>
    <dbReference type="NCBI Taxonomy" id="1314785"/>
    <lineage>
        <taxon>Eukaryota</taxon>
        <taxon>Fungi</taxon>
        <taxon>Dikarya</taxon>
        <taxon>Basidiomycota</taxon>
        <taxon>Agaricomycotina</taxon>
        <taxon>Agaricomycetes</taxon>
        <taxon>Polyporales</taxon>
        <taxon>Laetiporus</taxon>
    </lineage>
</organism>
<reference evidence="6 7" key="1">
    <citation type="journal article" date="2016" name="Mol. Biol. Evol.">
        <title>Comparative Genomics of Early-Diverging Mushroom-Forming Fungi Provides Insights into the Origins of Lignocellulose Decay Capabilities.</title>
        <authorList>
            <person name="Nagy L.G."/>
            <person name="Riley R."/>
            <person name="Tritt A."/>
            <person name="Adam C."/>
            <person name="Daum C."/>
            <person name="Floudas D."/>
            <person name="Sun H."/>
            <person name="Yadav J.S."/>
            <person name="Pangilinan J."/>
            <person name="Larsson K.H."/>
            <person name="Matsuura K."/>
            <person name="Barry K."/>
            <person name="Labutti K."/>
            <person name="Kuo R."/>
            <person name="Ohm R.A."/>
            <person name="Bhattacharya S.S."/>
            <person name="Shirouzu T."/>
            <person name="Yoshinaga Y."/>
            <person name="Martin F.M."/>
            <person name="Grigoriev I.V."/>
            <person name="Hibbett D.S."/>
        </authorList>
    </citation>
    <scope>NUCLEOTIDE SEQUENCE [LARGE SCALE GENOMIC DNA]</scope>
    <source>
        <strain evidence="6 7">93-53</strain>
    </source>
</reference>
<comment type="similarity">
    <text evidence="2">Belongs to the class-I pyridoxal-phosphate-dependent aminotransferase family.</text>
</comment>
<dbReference type="GO" id="GO:1901605">
    <property type="term" value="P:alpha-amino acid metabolic process"/>
    <property type="evidence" value="ECO:0007669"/>
    <property type="project" value="TreeGrafter"/>
</dbReference>
<comment type="cofactor">
    <cofactor evidence="1">
        <name>pyridoxal 5'-phosphate</name>
        <dbReference type="ChEBI" id="CHEBI:597326"/>
    </cofactor>
</comment>
<dbReference type="PANTHER" id="PTHR42790:SF1">
    <property type="entry name" value="AROMATIC AMINO ACID AMINOTRANSFERASE, HYPOTHETICAL (EUROFUNG)"/>
    <property type="match status" value="1"/>
</dbReference>
<keyword evidence="7" id="KW-1185">Reference proteome</keyword>
<keyword evidence="3" id="KW-0032">Aminotransferase</keyword>
<proteinExistence type="inferred from homology"/>
<dbReference type="GeneID" id="63821591"/>
<evidence type="ECO:0000256" key="4">
    <source>
        <dbReference type="ARBA" id="ARBA00022679"/>
    </source>
</evidence>
<keyword evidence="5" id="KW-0663">Pyridoxal phosphate</keyword>
<evidence type="ECO:0000313" key="6">
    <source>
        <dbReference type="EMBL" id="KZT05602.1"/>
    </source>
</evidence>
<evidence type="ECO:0000256" key="5">
    <source>
        <dbReference type="ARBA" id="ARBA00022898"/>
    </source>
</evidence>
<dbReference type="STRING" id="1314785.A0A165DTI8"/>
<evidence type="ECO:0000256" key="3">
    <source>
        <dbReference type="ARBA" id="ARBA00022576"/>
    </source>
</evidence>
<dbReference type="InterPro" id="IPR050859">
    <property type="entry name" value="Class-I_PLP-dep_aminotransf"/>
</dbReference>
<evidence type="ECO:0000256" key="2">
    <source>
        <dbReference type="ARBA" id="ARBA00007441"/>
    </source>
</evidence>
<dbReference type="EMBL" id="KV427629">
    <property type="protein sequence ID" value="KZT05602.1"/>
    <property type="molecule type" value="Genomic_DNA"/>
</dbReference>
<dbReference type="CDD" id="cd00609">
    <property type="entry name" value="AAT_like"/>
    <property type="match status" value="1"/>
</dbReference>
<dbReference type="InParanoid" id="A0A165DTI8"/>
<protein>
    <submittedName>
        <fullName evidence="6">PLP-dependent transferase</fullName>
    </submittedName>
</protein>
<evidence type="ECO:0000313" key="7">
    <source>
        <dbReference type="Proteomes" id="UP000076871"/>
    </source>
</evidence>
<dbReference type="AlphaFoldDB" id="A0A165DTI8"/>
<dbReference type="SUPFAM" id="SSF53383">
    <property type="entry name" value="PLP-dependent transferases"/>
    <property type="match status" value="1"/>
</dbReference>
<gene>
    <name evidence="6" type="ORF">LAESUDRAFT_655541</name>
</gene>
<dbReference type="GO" id="GO:0008483">
    <property type="term" value="F:transaminase activity"/>
    <property type="evidence" value="ECO:0007669"/>
    <property type="project" value="UniProtKB-KW"/>
</dbReference>
<dbReference type="RefSeq" id="XP_040763342.1">
    <property type="nucleotide sequence ID" value="XM_040904561.1"/>
</dbReference>
<dbReference type="OrthoDB" id="691673at2759"/>
<keyword evidence="4 6" id="KW-0808">Transferase</keyword>
<name>A0A165DTI8_9APHY</name>
<dbReference type="InterPro" id="IPR015424">
    <property type="entry name" value="PyrdxlP-dep_Trfase"/>
</dbReference>
<dbReference type="PANTHER" id="PTHR42790">
    <property type="entry name" value="AMINOTRANSFERASE"/>
    <property type="match status" value="1"/>
</dbReference>
<sequence>MTYENRQKAIDLSHHLSELSKARATSPLKGLARYYGRPGLISLAGGVPDENYFPFNNIGGDAIVPNAFSLKADEQDSGLSWFWKLFGRPTKEKTIPITIPRWPEQNGDVNLAQALQYGMATGLPQLQKFIKDFVEKVYQPAYSDCTIMVHIGNTEGWSRTMQTLMNPGEGFITEEWSFPTAMAASIPYGMHAIPVEMDGDGMSSACLRKVLSEWDEKARGCKRPHVMYTVPVGQNPCGSTMGATRKKEIYDICVEFGKVSSRAEHSRWIDLCNVVVTPDIIIVEDDPYFFLQQGGYVPKTQRSSESHGGTSDAEWLAGLAPSYLKFDYQGRVIRLDTFSKYIAPGSRLGWHTCNPLFAERLERHGETTAQAPCGFGQSLVTQLLLTWKQDGYVRWLRGLAVQYKSRRDFFIDCLGEEFHLVPSSSEVSYWKGCDVFDAYAKTGKELVTTEKGAIGTRLFSFVPPSSGMFIWMRLFFGNLPAYRRDPEETPELQLWTKLADAGVLISPGWFFAADTLNPPTDEMEGHYRISFSNADFEALKKAVQIFAKVTKDFFEQ</sequence>
<dbReference type="Gene3D" id="3.40.640.10">
    <property type="entry name" value="Type I PLP-dependent aspartate aminotransferase-like (Major domain)"/>
    <property type="match status" value="2"/>
</dbReference>
<dbReference type="InterPro" id="IPR015421">
    <property type="entry name" value="PyrdxlP-dep_Trfase_major"/>
</dbReference>